<proteinExistence type="predicted"/>
<dbReference type="InterPro" id="IPR011047">
    <property type="entry name" value="Quinoprotein_ADH-like_sf"/>
</dbReference>
<dbReference type="AlphaFoldDB" id="A0A1M4RXT5"/>
<keyword evidence="2" id="KW-1185">Reference proteome</keyword>
<protein>
    <submittedName>
        <fullName evidence="1">Uncharacterized protein</fullName>
    </submittedName>
</protein>
<accession>A0A1M4RXT5</accession>
<reference evidence="2" key="1">
    <citation type="submission" date="2016-09" db="EMBL/GenBank/DDBJ databases">
        <authorList>
            <person name="Strepis N."/>
        </authorList>
    </citation>
    <scope>NUCLEOTIDE SEQUENCE [LARGE SCALE GENOMIC DNA]</scope>
</reference>
<dbReference type="RefSeq" id="WP_073328444.1">
    <property type="nucleotide sequence ID" value="NZ_FQTT01000009.1"/>
</dbReference>
<name>A0A1M4RXT5_9ACTO</name>
<dbReference type="EMBL" id="FQTT01000009">
    <property type="protein sequence ID" value="SHE24739.1"/>
    <property type="molecule type" value="Genomic_DNA"/>
</dbReference>
<evidence type="ECO:0000313" key="1">
    <source>
        <dbReference type="EMBL" id="SHE24739.1"/>
    </source>
</evidence>
<organism evidence="1 2">
    <name type="scientific">Actinomyces glycerinitolerans</name>
    <dbReference type="NCBI Taxonomy" id="1892869"/>
    <lineage>
        <taxon>Bacteria</taxon>
        <taxon>Bacillati</taxon>
        <taxon>Actinomycetota</taxon>
        <taxon>Actinomycetes</taxon>
        <taxon>Actinomycetales</taxon>
        <taxon>Actinomycetaceae</taxon>
        <taxon>Actinomyces</taxon>
    </lineage>
</organism>
<dbReference type="SUPFAM" id="SSF50998">
    <property type="entry name" value="Quinoprotein alcohol dehydrogenase-like"/>
    <property type="match status" value="1"/>
</dbReference>
<evidence type="ECO:0000313" key="2">
    <source>
        <dbReference type="Proteomes" id="UP000184291"/>
    </source>
</evidence>
<gene>
    <name evidence="1" type="ORF">ACGLYG10_0948</name>
</gene>
<sequence>MALISALAVVLVLAITGSIVLVLRGRGTDDVPENSLWSQAWVDGFEEAWSLEAPADFRGQEMSTRVHDNRLVRITSTSTTATVTVFDISGDSPEQLWETQQEVTEVVDRTRLWDRQIIVENTLIDIDSQARSAAPWDAEARVSVTSAGAIACVETTCRCWSSPSEMLWETDFATDSPMTVLSYAIVDGHVLASSSDYDYFVVDLNTGATNQLDADKYTIQQPLADGWLVHTSGDLHADATIDLYEADGTLSESFKFNRNTSFSAYPWSPTPFTREQARLWLESFDTSWAPSTYTISEADHDCQSITINGNDVVLGEPNSLVQARRGGACTSTSALQALYHSGQGQVQSFNKTDGDEQFLVLVDMVTGRSSEPIPLGTREEFAGYTPLGDMLIVELESGEILAYRPTTS</sequence>
<dbReference type="OrthoDB" id="3258071at2"/>
<dbReference type="Proteomes" id="UP000184291">
    <property type="component" value="Unassembled WGS sequence"/>
</dbReference>